<dbReference type="GO" id="GO:0004674">
    <property type="term" value="F:protein serine/threonine kinase activity"/>
    <property type="evidence" value="ECO:0007669"/>
    <property type="project" value="UniProtKB-KW"/>
</dbReference>
<sequence length="155" mass="16769">MAAWDVTSAHEIEVIASVMKHVNLVSLRGYCTATVPLGGHQSMLMCDLVSNGSLCDHLFGSEVNGLIKASNILLDETFEPKLADFGLAKFGPKGMTHLSTRLAGTLGYVAPEYALYEKLTEGSDVYSYGVVLLELLSESKPLRSKDKEKACLLTD</sequence>
<evidence type="ECO:0000313" key="5">
    <source>
        <dbReference type="EMBL" id="KAK2976808.1"/>
    </source>
</evidence>
<dbReference type="InterPro" id="IPR000719">
    <property type="entry name" value="Prot_kinase_dom"/>
</dbReference>
<dbReference type="Pfam" id="PF00069">
    <property type="entry name" value="Pkinase"/>
    <property type="match status" value="1"/>
</dbReference>
<accession>A0AA88R0H9</accession>
<keyword evidence="2" id="KW-0547">Nucleotide-binding</keyword>
<dbReference type="AlphaFoldDB" id="A0AA88R0H9"/>
<evidence type="ECO:0000313" key="6">
    <source>
        <dbReference type="Proteomes" id="UP001187471"/>
    </source>
</evidence>
<evidence type="ECO:0000256" key="3">
    <source>
        <dbReference type="ARBA" id="ARBA00022840"/>
    </source>
</evidence>
<name>A0AA88R0H9_9ASTE</name>
<protein>
    <recommendedName>
        <fullName evidence="4">Protein kinase domain-containing protein</fullName>
    </recommendedName>
</protein>
<keyword evidence="1" id="KW-0418">Kinase</keyword>
<organism evidence="5 6">
    <name type="scientific">Escallonia rubra</name>
    <dbReference type="NCBI Taxonomy" id="112253"/>
    <lineage>
        <taxon>Eukaryota</taxon>
        <taxon>Viridiplantae</taxon>
        <taxon>Streptophyta</taxon>
        <taxon>Embryophyta</taxon>
        <taxon>Tracheophyta</taxon>
        <taxon>Spermatophyta</taxon>
        <taxon>Magnoliopsida</taxon>
        <taxon>eudicotyledons</taxon>
        <taxon>Gunneridae</taxon>
        <taxon>Pentapetalae</taxon>
        <taxon>asterids</taxon>
        <taxon>campanulids</taxon>
        <taxon>Escalloniales</taxon>
        <taxon>Escalloniaceae</taxon>
        <taxon>Escallonia</taxon>
    </lineage>
</organism>
<dbReference type="PROSITE" id="PS50011">
    <property type="entry name" value="PROTEIN_KINASE_DOM"/>
    <property type="match status" value="1"/>
</dbReference>
<dbReference type="GO" id="GO:0005524">
    <property type="term" value="F:ATP binding"/>
    <property type="evidence" value="ECO:0007669"/>
    <property type="project" value="UniProtKB-KW"/>
</dbReference>
<dbReference type="PANTHER" id="PTHR47989:SF62">
    <property type="entry name" value="OS05G0423500 PROTEIN"/>
    <property type="match status" value="1"/>
</dbReference>
<proteinExistence type="predicted"/>
<comment type="caution">
    <text evidence="5">The sequence shown here is derived from an EMBL/GenBank/DDBJ whole genome shotgun (WGS) entry which is preliminary data.</text>
</comment>
<keyword evidence="1" id="KW-0723">Serine/threonine-protein kinase</keyword>
<dbReference type="InterPro" id="IPR011009">
    <property type="entry name" value="Kinase-like_dom_sf"/>
</dbReference>
<dbReference type="EMBL" id="JAVXUO010002036">
    <property type="protein sequence ID" value="KAK2976808.1"/>
    <property type="molecule type" value="Genomic_DNA"/>
</dbReference>
<reference evidence="5" key="1">
    <citation type="submission" date="2022-12" db="EMBL/GenBank/DDBJ databases">
        <title>Draft genome assemblies for two species of Escallonia (Escalloniales).</title>
        <authorList>
            <person name="Chanderbali A."/>
            <person name="Dervinis C."/>
            <person name="Anghel I."/>
            <person name="Soltis D."/>
            <person name="Soltis P."/>
            <person name="Zapata F."/>
        </authorList>
    </citation>
    <scope>NUCLEOTIDE SEQUENCE</scope>
    <source>
        <strain evidence="5">UCBG92.1500</strain>
        <tissue evidence="5">Leaf</tissue>
    </source>
</reference>
<gene>
    <name evidence="5" type="ORF">RJ640_002207</name>
</gene>
<feature type="domain" description="Protein kinase" evidence="4">
    <location>
        <begin position="1"/>
        <end position="155"/>
    </location>
</feature>
<keyword evidence="1" id="KW-0808">Transferase</keyword>
<evidence type="ECO:0000256" key="2">
    <source>
        <dbReference type="ARBA" id="ARBA00022741"/>
    </source>
</evidence>
<dbReference type="PANTHER" id="PTHR47989">
    <property type="entry name" value="OS01G0750732 PROTEIN"/>
    <property type="match status" value="1"/>
</dbReference>
<dbReference type="Proteomes" id="UP001187471">
    <property type="component" value="Unassembled WGS sequence"/>
</dbReference>
<dbReference type="SUPFAM" id="SSF56112">
    <property type="entry name" value="Protein kinase-like (PK-like)"/>
    <property type="match status" value="1"/>
</dbReference>
<keyword evidence="3" id="KW-0067">ATP-binding</keyword>
<evidence type="ECO:0000259" key="4">
    <source>
        <dbReference type="PROSITE" id="PS50011"/>
    </source>
</evidence>
<dbReference type="Gene3D" id="1.10.510.10">
    <property type="entry name" value="Transferase(Phosphotransferase) domain 1"/>
    <property type="match status" value="1"/>
</dbReference>
<evidence type="ECO:0000256" key="1">
    <source>
        <dbReference type="ARBA" id="ARBA00022527"/>
    </source>
</evidence>
<keyword evidence="6" id="KW-1185">Reference proteome</keyword>